<dbReference type="EMBL" id="JAQQKX010000007">
    <property type="protein sequence ID" value="MDC7683588.1"/>
    <property type="molecule type" value="Genomic_DNA"/>
</dbReference>
<dbReference type="PRINTS" id="PR00081">
    <property type="entry name" value="GDHRDH"/>
</dbReference>
<dbReference type="SMART" id="SM00822">
    <property type="entry name" value="PKS_KR"/>
    <property type="match status" value="1"/>
</dbReference>
<dbReference type="Proteomes" id="UP001214854">
    <property type="component" value="Unassembled WGS sequence"/>
</dbReference>
<keyword evidence="5" id="KW-1185">Reference proteome</keyword>
<dbReference type="InterPro" id="IPR002347">
    <property type="entry name" value="SDR_fam"/>
</dbReference>
<evidence type="ECO:0000256" key="2">
    <source>
        <dbReference type="ARBA" id="ARBA00023002"/>
    </source>
</evidence>
<proteinExistence type="inferred from homology"/>
<dbReference type="RefSeq" id="WP_272748057.1">
    <property type="nucleotide sequence ID" value="NZ_JAQQKX010000007.1"/>
</dbReference>
<dbReference type="SUPFAM" id="SSF51735">
    <property type="entry name" value="NAD(P)-binding Rossmann-fold domains"/>
    <property type="match status" value="1"/>
</dbReference>
<keyword evidence="2" id="KW-0560">Oxidoreductase</keyword>
<protein>
    <submittedName>
        <fullName evidence="4">SDR family oxidoreductase</fullName>
    </submittedName>
</protein>
<dbReference type="Pfam" id="PF13561">
    <property type="entry name" value="adh_short_C2"/>
    <property type="match status" value="1"/>
</dbReference>
<dbReference type="InterPro" id="IPR057326">
    <property type="entry name" value="KR_dom"/>
</dbReference>
<reference evidence="4 5" key="1">
    <citation type="submission" date="2023-01" db="EMBL/GenBank/DDBJ databases">
        <title>Novel species of the genus Asticcacaulis isolated from rivers.</title>
        <authorList>
            <person name="Lu H."/>
        </authorList>
    </citation>
    <scope>NUCLEOTIDE SEQUENCE [LARGE SCALE GENOMIC DNA]</scope>
    <source>
        <strain evidence="4 5">BYS171W</strain>
    </source>
</reference>
<organism evidence="4 5">
    <name type="scientific">Asticcacaulis aquaticus</name>
    <dbReference type="NCBI Taxonomy" id="2984212"/>
    <lineage>
        <taxon>Bacteria</taxon>
        <taxon>Pseudomonadati</taxon>
        <taxon>Pseudomonadota</taxon>
        <taxon>Alphaproteobacteria</taxon>
        <taxon>Caulobacterales</taxon>
        <taxon>Caulobacteraceae</taxon>
        <taxon>Asticcacaulis</taxon>
    </lineage>
</organism>
<feature type="domain" description="Ketoreductase" evidence="3">
    <location>
        <begin position="8"/>
        <end position="195"/>
    </location>
</feature>
<evidence type="ECO:0000313" key="4">
    <source>
        <dbReference type="EMBL" id="MDC7683588.1"/>
    </source>
</evidence>
<accession>A0ABT5HUG2</accession>
<evidence type="ECO:0000256" key="1">
    <source>
        <dbReference type="ARBA" id="ARBA00006484"/>
    </source>
</evidence>
<dbReference type="PANTHER" id="PTHR43639">
    <property type="entry name" value="OXIDOREDUCTASE, SHORT-CHAIN DEHYDROGENASE/REDUCTASE FAMILY (AFU_ORTHOLOGUE AFUA_5G02870)"/>
    <property type="match status" value="1"/>
</dbReference>
<dbReference type="InterPro" id="IPR036291">
    <property type="entry name" value="NAD(P)-bd_dom_sf"/>
</dbReference>
<dbReference type="PRINTS" id="PR00080">
    <property type="entry name" value="SDRFAMILY"/>
</dbReference>
<comment type="caution">
    <text evidence="4">The sequence shown here is derived from an EMBL/GenBank/DDBJ whole genome shotgun (WGS) entry which is preliminary data.</text>
</comment>
<evidence type="ECO:0000259" key="3">
    <source>
        <dbReference type="SMART" id="SM00822"/>
    </source>
</evidence>
<gene>
    <name evidence="4" type="ORF">PQU92_09890</name>
</gene>
<comment type="similarity">
    <text evidence="1">Belongs to the short-chain dehydrogenases/reductases (SDR) family.</text>
</comment>
<dbReference type="PANTHER" id="PTHR43639:SF1">
    <property type="entry name" value="SHORT-CHAIN DEHYDROGENASE_REDUCTASE FAMILY PROTEIN"/>
    <property type="match status" value="1"/>
</dbReference>
<evidence type="ECO:0000313" key="5">
    <source>
        <dbReference type="Proteomes" id="UP001214854"/>
    </source>
</evidence>
<name>A0ABT5HUG2_9CAUL</name>
<dbReference type="Gene3D" id="3.40.50.720">
    <property type="entry name" value="NAD(P)-binding Rossmann-like Domain"/>
    <property type="match status" value="1"/>
</dbReference>
<dbReference type="PROSITE" id="PS00061">
    <property type="entry name" value="ADH_SHORT"/>
    <property type="match status" value="1"/>
</dbReference>
<sequence>MLTDLKGKSVLVTGASSGIGAAVAKGFAAYGARVAVHYFSNEAAAKAVVAEIESAGSTAVLVRADLTDPKTAKGMVAEAAEKLGALDILVNNAGSLCGRRLFMDLDDELYDNVMNLNVRSVINASQAAVPLLDAASKDSGGGGVIINVGSIAGNDGGGPGSGHYACAKAYVHNLTRHMARDLAKRGIRVNAIAPGVIGTPFHAATPAERMEAMKNSTQMGRIGTPEDCVGTVLYLASGQMSGYVTGQIVHINGGQYMP</sequence>
<dbReference type="CDD" id="cd05233">
    <property type="entry name" value="SDR_c"/>
    <property type="match status" value="1"/>
</dbReference>
<dbReference type="InterPro" id="IPR020904">
    <property type="entry name" value="Sc_DH/Rdtase_CS"/>
</dbReference>